<dbReference type="EMBL" id="FQVN01000007">
    <property type="protein sequence ID" value="SHG27438.1"/>
    <property type="molecule type" value="Genomic_DNA"/>
</dbReference>
<keyword evidence="6" id="KW-1185">Reference proteome</keyword>
<evidence type="ECO:0000256" key="1">
    <source>
        <dbReference type="ARBA" id="ARBA00001933"/>
    </source>
</evidence>
<sequence>MSILGSGDLPSWPQLGEDEARAAAEVILGNELSQNAGDHVSTFEEAYADRISAPHVVAVNNGTSALHLALVALGIGPADEVLVPAYTFVGSATPVLYVGATPVFVDVVPDTYCVDPADAARKITERTRALVVVHLNGYPAAMTELVALARRHDLRLIEDAAQAHGAEHQERHVGTIGDVGCFSFWQDKTITTGGEGGAVVTSDPRLAGTLRSLRDHGLQKTGTGLYHHARVGFNYRLTSAQAAIGTVQVGKLTEFVAARRRNAALLDRALGAVPGIRTPSPSPGGKPAPWKYTCRLTTDPADLDVVTFLSAVRDLGVPAQRRYPVPLTRQPIFAGNPTRNTCPRADLCAATAFSLPVHPALTAEDLERCVAAVTQVLTSPEVAMSCR</sequence>
<dbReference type="PANTHER" id="PTHR30244">
    <property type="entry name" value="TRANSAMINASE"/>
    <property type="match status" value="1"/>
</dbReference>
<dbReference type="InterPro" id="IPR015424">
    <property type="entry name" value="PyrdxlP-dep_Trfase"/>
</dbReference>
<dbReference type="Pfam" id="PF01041">
    <property type="entry name" value="DegT_DnrJ_EryC1"/>
    <property type="match status" value="1"/>
</dbReference>
<dbReference type="Gene3D" id="3.40.640.10">
    <property type="entry name" value="Type I PLP-dependent aspartate aminotransferase-like (Major domain)"/>
    <property type="match status" value="1"/>
</dbReference>
<dbReference type="InterPro" id="IPR015422">
    <property type="entry name" value="PyrdxlP-dep_Trfase_small"/>
</dbReference>
<dbReference type="Gene3D" id="3.90.1150.10">
    <property type="entry name" value="Aspartate Aminotransferase, domain 1"/>
    <property type="match status" value="1"/>
</dbReference>
<dbReference type="PANTHER" id="PTHR30244:SF34">
    <property type="entry name" value="DTDP-4-AMINO-4,6-DIDEOXYGALACTOSE TRANSAMINASE"/>
    <property type="match status" value="1"/>
</dbReference>
<dbReference type="InterPro" id="IPR015421">
    <property type="entry name" value="PyrdxlP-dep_Trfase_major"/>
</dbReference>
<dbReference type="PIRSF" id="PIRSF000390">
    <property type="entry name" value="PLP_StrS"/>
    <property type="match status" value="1"/>
</dbReference>
<dbReference type="CDD" id="cd00616">
    <property type="entry name" value="AHBA_syn"/>
    <property type="match status" value="1"/>
</dbReference>
<dbReference type="GO" id="GO:0000271">
    <property type="term" value="P:polysaccharide biosynthetic process"/>
    <property type="evidence" value="ECO:0007669"/>
    <property type="project" value="TreeGrafter"/>
</dbReference>
<dbReference type="STRING" id="2017.SAMN05444320_107276"/>
<gene>
    <name evidence="5" type="ORF">SAMN05444320_107276</name>
</gene>
<dbReference type="Proteomes" id="UP000184501">
    <property type="component" value="Unassembled WGS sequence"/>
</dbReference>
<dbReference type="AlphaFoldDB" id="A0A1M5IGJ7"/>
<dbReference type="SUPFAM" id="SSF53383">
    <property type="entry name" value="PLP-dependent transferases"/>
    <property type="match status" value="1"/>
</dbReference>
<protein>
    <submittedName>
        <fullName evidence="5">Perosamine synthetase</fullName>
    </submittedName>
</protein>
<dbReference type="InterPro" id="IPR000653">
    <property type="entry name" value="DegT/StrS_aminotransferase"/>
</dbReference>
<dbReference type="RefSeq" id="WP_159447777.1">
    <property type="nucleotide sequence ID" value="NZ_FQVN01000007.1"/>
</dbReference>
<dbReference type="GO" id="GO:0008483">
    <property type="term" value="F:transaminase activity"/>
    <property type="evidence" value="ECO:0007669"/>
    <property type="project" value="TreeGrafter"/>
</dbReference>
<comment type="cofactor">
    <cofactor evidence="1">
        <name>pyridoxal 5'-phosphate</name>
        <dbReference type="ChEBI" id="CHEBI:597326"/>
    </cofactor>
</comment>
<evidence type="ECO:0000256" key="3">
    <source>
        <dbReference type="PIRSR" id="PIRSR000390-2"/>
    </source>
</evidence>
<dbReference type="GO" id="GO:0030170">
    <property type="term" value="F:pyridoxal phosphate binding"/>
    <property type="evidence" value="ECO:0007669"/>
    <property type="project" value="TreeGrafter"/>
</dbReference>
<evidence type="ECO:0000256" key="2">
    <source>
        <dbReference type="PIRSR" id="PIRSR000390-1"/>
    </source>
</evidence>
<keyword evidence="3 4" id="KW-0663">Pyridoxal phosphate</keyword>
<accession>A0A1M5IGJ7</accession>
<feature type="active site" description="Proton acceptor" evidence="2">
    <location>
        <position position="188"/>
    </location>
</feature>
<evidence type="ECO:0000313" key="6">
    <source>
        <dbReference type="Proteomes" id="UP000184501"/>
    </source>
</evidence>
<feature type="modified residue" description="N6-(pyridoxal phosphate)lysine" evidence="3">
    <location>
        <position position="188"/>
    </location>
</feature>
<comment type="similarity">
    <text evidence="4">Belongs to the DegT/DnrJ/EryC1 family.</text>
</comment>
<reference evidence="5 6" key="1">
    <citation type="submission" date="2016-11" db="EMBL/GenBank/DDBJ databases">
        <authorList>
            <person name="Jaros S."/>
            <person name="Januszkiewicz K."/>
            <person name="Wedrychowicz H."/>
        </authorList>
    </citation>
    <scope>NUCLEOTIDE SEQUENCE [LARGE SCALE GENOMIC DNA]</scope>
    <source>
        <strain evidence="5 6">DSM 44523</strain>
    </source>
</reference>
<name>A0A1M5IGJ7_STRHI</name>
<evidence type="ECO:0000313" key="5">
    <source>
        <dbReference type="EMBL" id="SHG27438.1"/>
    </source>
</evidence>
<proteinExistence type="inferred from homology"/>
<organism evidence="5 6">
    <name type="scientific">Streptoalloteichus hindustanus</name>
    <dbReference type="NCBI Taxonomy" id="2017"/>
    <lineage>
        <taxon>Bacteria</taxon>
        <taxon>Bacillati</taxon>
        <taxon>Actinomycetota</taxon>
        <taxon>Actinomycetes</taxon>
        <taxon>Pseudonocardiales</taxon>
        <taxon>Pseudonocardiaceae</taxon>
        <taxon>Streptoalloteichus</taxon>
    </lineage>
</organism>
<dbReference type="OrthoDB" id="5342089at2"/>
<evidence type="ECO:0000256" key="4">
    <source>
        <dbReference type="RuleBase" id="RU004508"/>
    </source>
</evidence>